<dbReference type="EMBL" id="LR593886">
    <property type="protein sequence ID" value="VTR90715.1"/>
    <property type="molecule type" value="Genomic_DNA"/>
</dbReference>
<dbReference type="KEGG" id="gms:SOIL9_69990"/>
<dbReference type="AlphaFoldDB" id="A0A6P2CRM1"/>
<evidence type="ECO:0000313" key="3">
    <source>
        <dbReference type="Proteomes" id="UP000464178"/>
    </source>
</evidence>
<protein>
    <recommendedName>
        <fullName evidence="4">DUF420 domain-containing protein</fullName>
    </recommendedName>
</protein>
<gene>
    <name evidence="2" type="ORF">SOIL9_69990</name>
</gene>
<dbReference type="RefSeq" id="WP_162665815.1">
    <property type="nucleotide sequence ID" value="NZ_LR593886.1"/>
</dbReference>
<proteinExistence type="predicted"/>
<name>A0A6P2CRM1_9BACT</name>
<feature type="transmembrane region" description="Helical" evidence="1">
    <location>
        <begin position="6"/>
        <end position="31"/>
    </location>
</feature>
<feature type="transmembrane region" description="Helical" evidence="1">
    <location>
        <begin position="106"/>
        <end position="126"/>
    </location>
</feature>
<evidence type="ECO:0000313" key="2">
    <source>
        <dbReference type="EMBL" id="VTR90715.1"/>
    </source>
</evidence>
<feature type="transmembrane region" description="Helical" evidence="1">
    <location>
        <begin position="43"/>
        <end position="62"/>
    </location>
</feature>
<dbReference type="Proteomes" id="UP000464178">
    <property type="component" value="Chromosome"/>
</dbReference>
<organism evidence="2 3">
    <name type="scientific">Gemmata massiliana</name>
    <dbReference type="NCBI Taxonomy" id="1210884"/>
    <lineage>
        <taxon>Bacteria</taxon>
        <taxon>Pseudomonadati</taxon>
        <taxon>Planctomycetota</taxon>
        <taxon>Planctomycetia</taxon>
        <taxon>Gemmatales</taxon>
        <taxon>Gemmataceae</taxon>
        <taxon>Gemmata</taxon>
    </lineage>
</organism>
<keyword evidence="3" id="KW-1185">Reference proteome</keyword>
<keyword evidence="1" id="KW-1133">Transmembrane helix</keyword>
<accession>A0A6P2CRM1</accession>
<reference evidence="2 3" key="1">
    <citation type="submission" date="2019-05" db="EMBL/GenBank/DDBJ databases">
        <authorList>
            <consortium name="Science for Life Laboratories"/>
        </authorList>
    </citation>
    <scope>NUCLEOTIDE SEQUENCE [LARGE SCALE GENOMIC DNA]</scope>
    <source>
        <strain evidence="2">Soil9</strain>
    </source>
</reference>
<keyword evidence="1" id="KW-0472">Membrane</keyword>
<keyword evidence="1" id="KW-0812">Transmembrane</keyword>
<evidence type="ECO:0000256" key="1">
    <source>
        <dbReference type="SAM" id="Phobius"/>
    </source>
</evidence>
<evidence type="ECO:0008006" key="4">
    <source>
        <dbReference type="Google" id="ProtNLM"/>
    </source>
</evidence>
<feature type="transmembrane region" description="Helical" evidence="1">
    <location>
        <begin position="74"/>
        <end position="94"/>
    </location>
</feature>
<sequence length="128" mass="13923">MPTGPQIILTLKVLVVAVTVLLVASLVALALKRPRLHGHINTAFFVLTMATVVGFETLLQWVDVSAAFDPTARQALYTHLWFSVPSALLLPAMILTGKLRRKQLHLALAFVFLLLWSGTVVTGLGLPN</sequence>